<organism evidence="2 3">
    <name type="scientific">Sphaceloma murrayae</name>
    <dbReference type="NCBI Taxonomy" id="2082308"/>
    <lineage>
        <taxon>Eukaryota</taxon>
        <taxon>Fungi</taxon>
        <taxon>Dikarya</taxon>
        <taxon>Ascomycota</taxon>
        <taxon>Pezizomycotina</taxon>
        <taxon>Dothideomycetes</taxon>
        <taxon>Dothideomycetidae</taxon>
        <taxon>Myriangiales</taxon>
        <taxon>Elsinoaceae</taxon>
        <taxon>Sphaceloma</taxon>
    </lineage>
</organism>
<dbReference type="EMBL" id="NKHZ01000015">
    <property type="protein sequence ID" value="PNS21028.1"/>
    <property type="molecule type" value="Genomic_DNA"/>
</dbReference>
<protein>
    <recommendedName>
        <fullName evidence="4">Ribosomal protein L1</fullName>
    </recommendedName>
</protein>
<reference evidence="2 3" key="1">
    <citation type="submission" date="2017-06" db="EMBL/GenBank/DDBJ databases">
        <title>Draft genome sequence of a variant of Elsinoe murrayae.</title>
        <authorList>
            <person name="Cheng Q."/>
        </authorList>
    </citation>
    <scope>NUCLEOTIDE SEQUENCE [LARGE SCALE GENOMIC DNA]</scope>
    <source>
        <strain evidence="2 3">CQ-2017a</strain>
    </source>
</reference>
<dbReference type="SUPFAM" id="SSF56808">
    <property type="entry name" value="Ribosomal protein L1"/>
    <property type="match status" value="1"/>
</dbReference>
<evidence type="ECO:0008006" key="4">
    <source>
        <dbReference type="Google" id="ProtNLM"/>
    </source>
</evidence>
<gene>
    <name evidence="2" type="ORF">CAC42_3365</name>
</gene>
<feature type="region of interest" description="Disordered" evidence="1">
    <location>
        <begin position="318"/>
        <end position="404"/>
    </location>
</feature>
<dbReference type="InParanoid" id="A0A2K1R151"/>
<keyword evidence="3" id="KW-1185">Reference proteome</keyword>
<accession>A0A2K1R151</accession>
<dbReference type="GO" id="GO:0003723">
    <property type="term" value="F:RNA binding"/>
    <property type="evidence" value="ECO:0007669"/>
    <property type="project" value="InterPro"/>
</dbReference>
<evidence type="ECO:0000313" key="3">
    <source>
        <dbReference type="Proteomes" id="UP000243797"/>
    </source>
</evidence>
<dbReference type="InterPro" id="IPR050257">
    <property type="entry name" value="eL8/uL1-like"/>
</dbReference>
<dbReference type="PANTHER" id="PTHR23105">
    <property type="entry name" value="RIBOSOMAL PROTEIN L7AE FAMILY MEMBER"/>
    <property type="match status" value="1"/>
</dbReference>
<comment type="caution">
    <text evidence="2">The sequence shown here is derived from an EMBL/GenBank/DDBJ whole genome shotgun (WGS) entry which is preliminary data.</text>
</comment>
<dbReference type="InterPro" id="IPR023674">
    <property type="entry name" value="Ribosomal_uL1-like"/>
</dbReference>
<feature type="compositionally biased region" description="Basic and acidic residues" evidence="1">
    <location>
        <begin position="348"/>
        <end position="393"/>
    </location>
</feature>
<evidence type="ECO:0000256" key="1">
    <source>
        <dbReference type="SAM" id="MobiDB-lite"/>
    </source>
</evidence>
<feature type="compositionally biased region" description="Basic and acidic residues" evidence="1">
    <location>
        <begin position="321"/>
        <end position="335"/>
    </location>
</feature>
<feature type="region of interest" description="Disordered" evidence="1">
    <location>
        <begin position="36"/>
        <end position="55"/>
    </location>
</feature>
<feature type="compositionally biased region" description="Polar residues" evidence="1">
    <location>
        <begin position="36"/>
        <end position="49"/>
    </location>
</feature>
<dbReference type="AlphaFoldDB" id="A0A2K1R151"/>
<dbReference type="Proteomes" id="UP000243797">
    <property type="component" value="Unassembled WGS sequence"/>
</dbReference>
<dbReference type="OrthoDB" id="10251727at2759"/>
<name>A0A2K1R151_9PEZI</name>
<dbReference type="Pfam" id="PF00687">
    <property type="entry name" value="Ribosomal_L1"/>
    <property type="match status" value="1"/>
</dbReference>
<dbReference type="Gene3D" id="3.40.50.790">
    <property type="match status" value="1"/>
</dbReference>
<dbReference type="InterPro" id="IPR028364">
    <property type="entry name" value="Ribosomal_uL1/biogenesis"/>
</dbReference>
<dbReference type="FunCoup" id="A0A2K1R151">
    <property type="interactions" value="316"/>
</dbReference>
<dbReference type="InterPro" id="IPR016095">
    <property type="entry name" value="Ribosomal_uL1_3-a/b-sand"/>
</dbReference>
<sequence>MASTDMTVDTSSSKRKYVLDPTQTLRAATALLQKMQSDLSSHSQKSGKQSLLDDASQPAQEPVWLCVTTKKHIVDKPRLKPGKIQLPHPLPTPAGPDGENQLKVCLLTADPQRYFKDLIAHDTFPAATRAKIARVIGLEKLKGRYKAFEARRQLVAEYDVFLADDRVMTYLPKLLGKVFYASGAKRPIPVCLTGKRLDTDIKGEKRVPLAKGGAKSVKAAPTGEGVAKEVERALSSALVHLSPGTNVSIKVGQTGMLAAEIKSNIEKVVEGLVETYIPQGWRNIKALYVKGPKTTSLPIWAAEEMWVDEADVLEVEPQKPLTKEQKRELKSEAKKATGLITPGVTSDGEQKVARKRSRDEGLTEEEKQEREEKRARQADRKKKMDSARADFAKQGDGLAKAVAV</sequence>
<proteinExistence type="predicted"/>
<dbReference type="CDD" id="cd00403">
    <property type="entry name" value="Ribosomal_L1"/>
    <property type="match status" value="1"/>
</dbReference>
<evidence type="ECO:0000313" key="2">
    <source>
        <dbReference type="EMBL" id="PNS21028.1"/>
    </source>
</evidence>
<dbReference type="STRING" id="2082308.A0A2K1R151"/>